<dbReference type="GO" id="GO:0046961">
    <property type="term" value="F:proton-transporting ATPase activity, rotational mechanism"/>
    <property type="evidence" value="ECO:0007669"/>
    <property type="project" value="InterPro"/>
</dbReference>
<evidence type="ECO:0000313" key="4">
    <source>
        <dbReference type="EMBL" id="CAF0740235.1"/>
    </source>
</evidence>
<dbReference type="GO" id="GO:0033178">
    <property type="term" value="C:proton-transporting two-sector ATPase complex, catalytic domain"/>
    <property type="evidence" value="ECO:0007669"/>
    <property type="project" value="InterPro"/>
</dbReference>
<protein>
    <submittedName>
        <fullName evidence="4">Uncharacterized protein</fullName>
    </submittedName>
</protein>
<sequence>MNDADVQKQIRQMVAFIDQEANEKAAEIDAKAQEEFAIEKDNLVNQQKQKIQQFYQKKEKQIELQRKIQQSNLQNQSRIAILKAREDLIQQLKDQALQQLSLISRDEGRYSQLLVNLTAQALFRLVEKEVVIRCREKDLNLVNHAVESAIETYKKEIKKDVKVTVLTNSFLLPDIAGGIEAYTSDGKIKINNTLEARLDMLFYQMIPEIREKLFGRNKSRIHDN</sequence>
<accession>A0A813NX89</accession>
<evidence type="ECO:0000256" key="1">
    <source>
        <dbReference type="ARBA" id="ARBA00005901"/>
    </source>
</evidence>
<dbReference type="Gene3D" id="3.30.2320.30">
    <property type="entry name" value="ATP synthase, E subunit, C-terminal"/>
    <property type="match status" value="1"/>
</dbReference>
<dbReference type="Gene3D" id="6.10.250.1620">
    <property type="match status" value="1"/>
</dbReference>
<dbReference type="HAMAP" id="MF_00311">
    <property type="entry name" value="ATP_synth_E_arch"/>
    <property type="match status" value="1"/>
</dbReference>
<evidence type="ECO:0000256" key="3">
    <source>
        <dbReference type="ARBA" id="ARBA00023065"/>
    </source>
</evidence>
<evidence type="ECO:0000313" key="5">
    <source>
        <dbReference type="Proteomes" id="UP000663879"/>
    </source>
</evidence>
<dbReference type="Proteomes" id="UP000663879">
    <property type="component" value="Unassembled WGS sequence"/>
</dbReference>
<comment type="similarity">
    <text evidence="1">Belongs to the V-ATPase E subunit family.</text>
</comment>
<dbReference type="InterPro" id="IPR038495">
    <property type="entry name" value="ATPase_E_C"/>
</dbReference>
<reference evidence="4" key="1">
    <citation type="submission" date="2021-02" db="EMBL/GenBank/DDBJ databases">
        <authorList>
            <person name="Nowell W R."/>
        </authorList>
    </citation>
    <scope>NUCLEOTIDE SEQUENCE</scope>
    <source>
        <strain evidence="4">Ploen Becks lab</strain>
    </source>
</reference>
<comment type="caution">
    <text evidence="4">The sequence shown here is derived from an EMBL/GenBank/DDBJ whole genome shotgun (WGS) entry which is preliminary data.</text>
</comment>
<name>A0A813NX89_9BILA</name>
<dbReference type="OrthoDB" id="10263003at2759"/>
<keyword evidence="3" id="KW-0406">Ion transport</keyword>
<dbReference type="EMBL" id="CAJNOC010000293">
    <property type="protein sequence ID" value="CAF0740235.1"/>
    <property type="molecule type" value="Genomic_DNA"/>
</dbReference>
<proteinExistence type="inferred from homology"/>
<dbReference type="AlphaFoldDB" id="A0A813NX89"/>
<dbReference type="Pfam" id="PF01991">
    <property type="entry name" value="vATP-synt_E"/>
    <property type="match status" value="1"/>
</dbReference>
<dbReference type="InterPro" id="IPR002842">
    <property type="entry name" value="ATPase_V1_Esu"/>
</dbReference>
<dbReference type="SUPFAM" id="SSF160527">
    <property type="entry name" value="V-type ATPase subunit E-like"/>
    <property type="match status" value="1"/>
</dbReference>
<evidence type="ECO:0000256" key="2">
    <source>
        <dbReference type="ARBA" id="ARBA00022448"/>
    </source>
</evidence>
<organism evidence="4 5">
    <name type="scientific">Brachionus calyciflorus</name>
    <dbReference type="NCBI Taxonomy" id="104777"/>
    <lineage>
        <taxon>Eukaryota</taxon>
        <taxon>Metazoa</taxon>
        <taxon>Spiralia</taxon>
        <taxon>Gnathifera</taxon>
        <taxon>Rotifera</taxon>
        <taxon>Eurotatoria</taxon>
        <taxon>Monogononta</taxon>
        <taxon>Pseudotrocha</taxon>
        <taxon>Ploima</taxon>
        <taxon>Brachionidae</taxon>
        <taxon>Brachionus</taxon>
    </lineage>
</organism>
<keyword evidence="5" id="KW-1185">Reference proteome</keyword>
<dbReference type="PANTHER" id="PTHR45715">
    <property type="entry name" value="ATPASE H+-TRANSPORTING V1 SUBUNIT E1A-RELATED"/>
    <property type="match status" value="1"/>
</dbReference>
<keyword evidence="2" id="KW-0813">Transport</keyword>
<gene>
    <name evidence="4" type="ORF">OXX778_LOCUS3352</name>
</gene>